<dbReference type="Proteomes" id="UP000321580">
    <property type="component" value="Unassembled WGS sequence"/>
</dbReference>
<reference evidence="2 3" key="1">
    <citation type="submission" date="2019-08" db="EMBL/GenBank/DDBJ databases">
        <title>Genome of Phaeodactylibacter luteus.</title>
        <authorList>
            <person name="Bowman J.P."/>
        </authorList>
    </citation>
    <scope>NUCLEOTIDE SEQUENCE [LARGE SCALE GENOMIC DNA]</scope>
    <source>
        <strain evidence="2 3">KCTC 42180</strain>
    </source>
</reference>
<evidence type="ECO:0000313" key="3">
    <source>
        <dbReference type="Proteomes" id="UP000321580"/>
    </source>
</evidence>
<dbReference type="EMBL" id="VOOR01000088">
    <property type="protein sequence ID" value="TXB59735.1"/>
    <property type="molecule type" value="Genomic_DNA"/>
</dbReference>
<keyword evidence="1" id="KW-0472">Membrane</keyword>
<sequence>MTPDDSTQGPSKPQWLQRLEEESWQAELIVSGIAIFGSLQLPGLLSRAVNWALGTFSAPYLEILSFLFIYLSCAVQALIICFVLHFLVRTIWIGNIGLLSVFPRGIRKGYEKFSAAYEESLHKEFPDFQGFNQRLDRLGSLLFSIAGLWTIIFVTINIGIVIASFLGFLLTLAFPGLSVTQFLLALAALLFPFLMLPSLLSLPWLRERPWVRRYHFPLYRVASKAMFGPFYRQVNYSSLTLITNSKSQNYLGVLLLSMVVLIGSAMVWMLGSNYFYLKGDIRNRLSGRAVQMLPAQYDDKRAEGNTYIPFASIPSDVIREPVLPVYIPLTGIEQAYLKPFCGENWEGGREGRLLCVEAYYRFEFNADGPVAPTGAYFFSGPGQPEDGVRFYLPTGGLEPGGNILSIVPARPETDSFVVRIPFQFFPEQN</sequence>
<dbReference type="AlphaFoldDB" id="A0A5C6RG26"/>
<keyword evidence="1" id="KW-1133">Transmembrane helix</keyword>
<feature type="transmembrane region" description="Helical" evidence="1">
    <location>
        <begin position="254"/>
        <end position="276"/>
    </location>
</feature>
<dbReference type="RefSeq" id="WP_147169600.1">
    <property type="nucleotide sequence ID" value="NZ_VOOR01000088.1"/>
</dbReference>
<keyword evidence="3" id="KW-1185">Reference proteome</keyword>
<feature type="transmembrane region" description="Helical" evidence="1">
    <location>
        <begin position="141"/>
        <end position="170"/>
    </location>
</feature>
<evidence type="ECO:0000256" key="1">
    <source>
        <dbReference type="SAM" id="Phobius"/>
    </source>
</evidence>
<gene>
    <name evidence="2" type="ORF">FRY97_21040</name>
</gene>
<comment type="caution">
    <text evidence="2">The sequence shown here is derived from an EMBL/GenBank/DDBJ whole genome shotgun (WGS) entry which is preliminary data.</text>
</comment>
<feature type="transmembrane region" description="Helical" evidence="1">
    <location>
        <begin position="77"/>
        <end position="102"/>
    </location>
</feature>
<keyword evidence="1" id="KW-0812">Transmembrane</keyword>
<protein>
    <submittedName>
        <fullName evidence="2">Uncharacterized protein</fullName>
    </submittedName>
</protein>
<feature type="transmembrane region" description="Helical" evidence="1">
    <location>
        <begin position="182"/>
        <end position="205"/>
    </location>
</feature>
<proteinExistence type="predicted"/>
<accession>A0A5C6RG26</accession>
<dbReference type="OrthoDB" id="1491387at2"/>
<evidence type="ECO:0000313" key="2">
    <source>
        <dbReference type="EMBL" id="TXB59735.1"/>
    </source>
</evidence>
<name>A0A5C6RG26_9BACT</name>
<organism evidence="2 3">
    <name type="scientific">Phaeodactylibacter luteus</name>
    <dbReference type="NCBI Taxonomy" id="1564516"/>
    <lineage>
        <taxon>Bacteria</taxon>
        <taxon>Pseudomonadati</taxon>
        <taxon>Bacteroidota</taxon>
        <taxon>Saprospiria</taxon>
        <taxon>Saprospirales</taxon>
        <taxon>Haliscomenobacteraceae</taxon>
        <taxon>Phaeodactylibacter</taxon>
    </lineage>
</organism>